<dbReference type="EMBL" id="AYRZ02000008">
    <property type="protein sequence ID" value="PHT74430.1"/>
    <property type="molecule type" value="Genomic_DNA"/>
</dbReference>
<feature type="compositionally biased region" description="Polar residues" evidence="3">
    <location>
        <begin position="93"/>
        <end position="103"/>
    </location>
</feature>
<sequence length="124" mass="14141">MLNQHSITVVFERSMEQEFIHKWQLSCERDMAPVVVMPGVTFEMLDNFVTEFSKKRLIWYQDGNKVQPPCPANDIEKMTNDSLMQNAATTMEANSIASTSRANAPQPMAPAEKPRKFASIDFKQ</sequence>
<keyword evidence="2" id="KW-0210">Decarboxylase</keyword>
<organism evidence="4 5">
    <name type="scientific">Capsicum annuum</name>
    <name type="common">Capsicum pepper</name>
    <dbReference type="NCBI Taxonomy" id="4072"/>
    <lineage>
        <taxon>Eukaryota</taxon>
        <taxon>Viridiplantae</taxon>
        <taxon>Streptophyta</taxon>
        <taxon>Embryophyta</taxon>
        <taxon>Tracheophyta</taxon>
        <taxon>Spermatophyta</taxon>
        <taxon>Magnoliopsida</taxon>
        <taxon>eudicotyledons</taxon>
        <taxon>Gunneridae</taxon>
        <taxon>Pentapetalae</taxon>
        <taxon>asterids</taxon>
        <taxon>lamiids</taxon>
        <taxon>Solanales</taxon>
        <taxon>Solanaceae</taxon>
        <taxon>Solanoideae</taxon>
        <taxon>Capsiceae</taxon>
        <taxon>Capsicum</taxon>
    </lineage>
</organism>
<evidence type="ECO:0000256" key="2">
    <source>
        <dbReference type="ARBA" id="ARBA00022793"/>
    </source>
</evidence>
<evidence type="ECO:0000313" key="5">
    <source>
        <dbReference type="Proteomes" id="UP000222542"/>
    </source>
</evidence>
<evidence type="ECO:0000313" key="4">
    <source>
        <dbReference type="EMBL" id="PHT74430.1"/>
    </source>
</evidence>
<comment type="similarity">
    <text evidence="1">Belongs to the group II decarboxylase family.</text>
</comment>
<dbReference type="PANTHER" id="PTHR46101:SF9">
    <property type="entry name" value="HISTIDINE DECARBOXYLASE"/>
    <property type="match status" value="1"/>
</dbReference>
<reference evidence="4 5" key="2">
    <citation type="journal article" date="2017" name="Genome Biol.">
        <title>New reference genome sequences of hot pepper reveal the massive evolution of plant disease-resistance genes by retroduplication.</title>
        <authorList>
            <person name="Kim S."/>
            <person name="Park J."/>
            <person name="Yeom S.I."/>
            <person name="Kim Y.M."/>
            <person name="Seo E."/>
            <person name="Kim K.T."/>
            <person name="Kim M.S."/>
            <person name="Lee J.M."/>
            <person name="Cheong K."/>
            <person name="Shin H.S."/>
            <person name="Kim S.B."/>
            <person name="Han K."/>
            <person name="Lee J."/>
            <person name="Park M."/>
            <person name="Lee H.A."/>
            <person name="Lee H.Y."/>
            <person name="Lee Y."/>
            <person name="Oh S."/>
            <person name="Lee J.H."/>
            <person name="Choi E."/>
            <person name="Choi E."/>
            <person name="Lee S.E."/>
            <person name="Jeon J."/>
            <person name="Kim H."/>
            <person name="Choi G."/>
            <person name="Song H."/>
            <person name="Lee J."/>
            <person name="Lee S.C."/>
            <person name="Kwon J.K."/>
            <person name="Lee H.Y."/>
            <person name="Koo N."/>
            <person name="Hong Y."/>
            <person name="Kim R.W."/>
            <person name="Kang W.H."/>
            <person name="Huh J.H."/>
            <person name="Kang B.C."/>
            <person name="Yang T.J."/>
            <person name="Lee Y.H."/>
            <person name="Bennetzen J.L."/>
            <person name="Choi D."/>
        </authorList>
    </citation>
    <scope>NUCLEOTIDE SEQUENCE [LARGE SCALE GENOMIC DNA]</scope>
    <source>
        <strain evidence="5">cv. CM334</strain>
    </source>
</reference>
<reference evidence="4 5" key="1">
    <citation type="journal article" date="2014" name="Nat. Genet.">
        <title>Genome sequence of the hot pepper provides insights into the evolution of pungency in Capsicum species.</title>
        <authorList>
            <person name="Kim S."/>
            <person name="Park M."/>
            <person name="Yeom S.I."/>
            <person name="Kim Y.M."/>
            <person name="Lee J.M."/>
            <person name="Lee H.A."/>
            <person name="Seo E."/>
            <person name="Choi J."/>
            <person name="Cheong K."/>
            <person name="Kim K.T."/>
            <person name="Jung K."/>
            <person name="Lee G.W."/>
            <person name="Oh S.K."/>
            <person name="Bae C."/>
            <person name="Kim S.B."/>
            <person name="Lee H.Y."/>
            <person name="Kim S.Y."/>
            <person name="Kim M.S."/>
            <person name="Kang B.C."/>
            <person name="Jo Y.D."/>
            <person name="Yang H.B."/>
            <person name="Jeong H.J."/>
            <person name="Kang W.H."/>
            <person name="Kwon J.K."/>
            <person name="Shin C."/>
            <person name="Lim J.Y."/>
            <person name="Park J.H."/>
            <person name="Huh J.H."/>
            <person name="Kim J.S."/>
            <person name="Kim B.D."/>
            <person name="Cohen O."/>
            <person name="Paran I."/>
            <person name="Suh M.C."/>
            <person name="Lee S.B."/>
            <person name="Kim Y.K."/>
            <person name="Shin Y."/>
            <person name="Noh S.J."/>
            <person name="Park J."/>
            <person name="Seo Y.S."/>
            <person name="Kwon S.Y."/>
            <person name="Kim H.A."/>
            <person name="Park J.M."/>
            <person name="Kim H.J."/>
            <person name="Choi S.B."/>
            <person name="Bosland P.W."/>
            <person name="Reeves G."/>
            <person name="Jo S.H."/>
            <person name="Lee B.W."/>
            <person name="Cho H.T."/>
            <person name="Choi H.S."/>
            <person name="Lee M.S."/>
            <person name="Yu Y."/>
            <person name="Do Choi Y."/>
            <person name="Park B.S."/>
            <person name="van Deynze A."/>
            <person name="Ashrafi H."/>
            <person name="Hill T."/>
            <person name="Kim W.T."/>
            <person name="Pai H.S."/>
            <person name="Ahn H.K."/>
            <person name="Yeam I."/>
            <person name="Giovannoni J.J."/>
            <person name="Rose J.K."/>
            <person name="Sorensen I."/>
            <person name="Lee S.J."/>
            <person name="Kim R.W."/>
            <person name="Choi I.Y."/>
            <person name="Choi B.S."/>
            <person name="Lim J.S."/>
            <person name="Lee Y.H."/>
            <person name="Choi D."/>
        </authorList>
    </citation>
    <scope>NUCLEOTIDE SEQUENCE [LARGE SCALE GENOMIC DNA]</scope>
    <source>
        <strain evidence="5">cv. CM334</strain>
    </source>
</reference>
<dbReference type="PANTHER" id="PTHR46101">
    <property type="match status" value="1"/>
</dbReference>
<dbReference type="Proteomes" id="UP000222542">
    <property type="component" value="Unassembled WGS sequence"/>
</dbReference>
<name>A0A2G2YXD7_CAPAN</name>
<accession>A0A2G2YXD7</accession>
<keyword evidence="5" id="KW-1185">Reference proteome</keyword>
<proteinExistence type="inferred from homology"/>
<dbReference type="GO" id="GO:0016831">
    <property type="term" value="F:carboxy-lyase activity"/>
    <property type="evidence" value="ECO:0007669"/>
    <property type="project" value="UniProtKB-KW"/>
</dbReference>
<evidence type="ECO:0000256" key="1">
    <source>
        <dbReference type="ARBA" id="ARBA00009533"/>
    </source>
</evidence>
<dbReference type="STRING" id="4072.A0A2G2YXD7"/>
<dbReference type="InterPro" id="IPR051151">
    <property type="entry name" value="Group_II_Decarboxylase"/>
</dbReference>
<evidence type="ECO:0000256" key="3">
    <source>
        <dbReference type="SAM" id="MobiDB-lite"/>
    </source>
</evidence>
<feature type="region of interest" description="Disordered" evidence="3">
    <location>
        <begin position="93"/>
        <end position="124"/>
    </location>
</feature>
<protein>
    <submittedName>
        <fullName evidence="4">Uncharacterized protein</fullName>
    </submittedName>
</protein>
<keyword evidence="2" id="KW-0456">Lyase</keyword>
<dbReference type="AlphaFoldDB" id="A0A2G2YXD7"/>
<dbReference type="Gramene" id="PHT74430">
    <property type="protein sequence ID" value="PHT74430"/>
    <property type="gene ID" value="T459_21707"/>
</dbReference>
<comment type="caution">
    <text evidence="4">The sequence shown here is derived from an EMBL/GenBank/DDBJ whole genome shotgun (WGS) entry which is preliminary data.</text>
</comment>
<gene>
    <name evidence="4" type="ORF">T459_21707</name>
</gene>